<protein>
    <recommendedName>
        <fullName evidence="3">Fibronectin type-III domain-containing protein</fullName>
    </recommendedName>
</protein>
<name>A0A926JV25_9FLAO</name>
<organism evidence="1 2">
    <name type="scientific">Sinomicrobium weinanense</name>
    <dbReference type="NCBI Taxonomy" id="2842200"/>
    <lineage>
        <taxon>Bacteria</taxon>
        <taxon>Pseudomonadati</taxon>
        <taxon>Bacteroidota</taxon>
        <taxon>Flavobacteriia</taxon>
        <taxon>Flavobacteriales</taxon>
        <taxon>Flavobacteriaceae</taxon>
        <taxon>Sinomicrobium</taxon>
    </lineage>
</organism>
<dbReference type="InterPro" id="IPR036116">
    <property type="entry name" value="FN3_sf"/>
</dbReference>
<gene>
    <name evidence="1" type="ORF">IBL28_17895</name>
</gene>
<comment type="caution">
    <text evidence="1">The sequence shown here is derived from an EMBL/GenBank/DDBJ whole genome shotgun (WGS) entry which is preliminary data.</text>
</comment>
<dbReference type="CDD" id="cd00063">
    <property type="entry name" value="FN3"/>
    <property type="match status" value="1"/>
</dbReference>
<dbReference type="SUPFAM" id="SSF49265">
    <property type="entry name" value="Fibronectin type III"/>
    <property type="match status" value="1"/>
</dbReference>
<dbReference type="InterPro" id="IPR003961">
    <property type="entry name" value="FN3_dom"/>
</dbReference>
<sequence length="213" mass="23815">MRTPKLITNYGYMSDTDLAAMATRTADALRTNTNFPELDPAFEAYEPVALDYVAKQAITASGRASGVQKEEKDEARERLLVMMRKVAGYINNFTEVSSIQLSSGFLPVSSPKTSRVPRASAWVRLADSNRPGELLLKFEAIREAYLYEMQIASTLDETGEPVWEDLDPAPRATGNFYAPVTDGVTYYFRVRSRNKKGVSKWSPVDSLRARVNN</sequence>
<dbReference type="InterPro" id="IPR013783">
    <property type="entry name" value="Ig-like_fold"/>
</dbReference>
<dbReference type="Proteomes" id="UP000653730">
    <property type="component" value="Unassembled WGS sequence"/>
</dbReference>
<reference evidence="1 2" key="1">
    <citation type="submission" date="2020-09" db="EMBL/GenBank/DDBJ databases">
        <title>Sinomicrobium weinanense sp. nov., a halophilic bacteria isolated from saline-alkali soil.</title>
        <authorList>
            <person name="Wu P."/>
            <person name="Ren H."/>
            <person name="Mei Y."/>
            <person name="Liang Y."/>
            <person name="Chen Z."/>
        </authorList>
    </citation>
    <scope>NUCLEOTIDE SEQUENCE [LARGE SCALE GENOMIC DNA]</scope>
    <source>
        <strain evidence="1 2">FJxs</strain>
    </source>
</reference>
<dbReference type="AlphaFoldDB" id="A0A926JV25"/>
<accession>A0A926JV25</accession>
<evidence type="ECO:0000313" key="2">
    <source>
        <dbReference type="Proteomes" id="UP000653730"/>
    </source>
</evidence>
<evidence type="ECO:0000313" key="1">
    <source>
        <dbReference type="EMBL" id="MBC9797849.1"/>
    </source>
</evidence>
<evidence type="ECO:0008006" key="3">
    <source>
        <dbReference type="Google" id="ProtNLM"/>
    </source>
</evidence>
<keyword evidence="2" id="KW-1185">Reference proteome</keyword>
<proteinExistence type="predicted"/>
<dbReference type="Gene3D" id="2.60.40.10">
    <property type="entry name" value="Immunoglobulins"/>
    <property type="match status" value="1"/>
</dbReference>
<dbReference type="EMBL" id="JACVDC010000076">
    <property type="protein sequence ID" value="MBC9797849.1"/>
    <property type="molecule type" value="Genomic_DNA"/>
</dbReference>
<dbReference type="RefSeq" id="WP_187966978.1">
    <property type="nucleotide sequence ID" value="NZ_JACVDC010000076.1"/>
</dbReference>